<evidence type="ECO:0000313" key="2">
    <source>
        <dbReference type="Proteomes" id="UP000179270"/>
    </source>
</evidence>
<accession>A0A1F7ID51</accession>
<reference evidence="1 2" key="1">
    <citation type="journal article" date="2016" name="Nat. Commun.">
        <title>Thousands of microbial genomes shed light on interconnected biogeochemical processes in an aquifer system.</title>
        <authorList>
            <person name="Anantharaman K."/>
            <person name="Brown C.T."/>
            <person name="Hug L.A."/>
            <person name="Sharon I."/>
            <person name="Castelle C.J."/>
            <person name="Probst A.J."/>
            <person name="Thomas B.C."/>
            <person name="Singh A."/>
            <person name="Wilkins M.J."/>
            <person name="Karaoz U."/>
            <person name="Brodie E.L."/>
            <person name="Williams K.H."/>
            <person name="Hubbard S.S."/>
            <person name="Banfield J.F."/>
        </authorList>
    </citation>
    <scope>NUCLEOTIDE SEQUENCE [LARGE SCALE GENOMIC DNA]</scope>
</reference>
<evidence type="ECO:0000313" key="1">
    <source>
        <dbReference type="EMBL" id="OGK41286.1"/>
    </source>
</evidence>
<dbReference type="STRING" id="1802055.A3A74_00280"/>
<dbReference type="Proteomes" id="UP000179270">
    <property type="component" value="Unassembled WGS sequence"/>
</dbReference>
<sequence>MKNIQDLPQKIKVKVRKLPKGKFFAELIEFGVFTEAENQEELFSLVYDLIYTYFDVSKNLRKNFYYV</sequence>
<dbReference type="EMBL" id="MGAF01000020">
    <property type="protein sequence ID" value="OGK41286.1"/>
    <property type="molecule type" value="Genomic_DNA"/>
</dbReference>
<protein>
    <submittedName>
        <fullName evidence="1">Uncharacterized protein</fullName>
    </submittedName>
</protein>
<organism evidence="1 2">
    <name type="scientific">Candidatus Roizmanbacteria bacterium RIFCSPLOWO2_01_FULL_35_13</name>
    <dbReference type="NCBI Taxonomy" id="1802055"/>
    <lineage>
        <taxon>Bacteria</taxon>
        <taxon>Candidatus Roizmaniibacteriota</taxon>
    </lineage>
</organism>
<gene>
    <name evidence="1" type="ORF">A3A74_00280</name>
</gene>
<name>A0A1F7ID51_9BACT</name>
<dbReference type="AlphaFoldDB" id="A0A1F7ID51"/>
<proteinExistence type="predicted"/>
<comment type="caution">
    <text evidence="1">The sequence shown here is derived from an EMBL/GenBank/DDBJ whole genome shotgun (WGS) entry which is preliminary data.</text>
</comment>